<organism evidence="5 6">
    <name type="scientific">Cytobacillus citreus</name>
    <dbReference type="NCBI Taxonomy" id="2833586"/>
    <lineage>
        <taxon>Bacteria</taxon>
        <taxon>Bacillati</taxon>
        <taxon>Bacillota</taxon>
        <taxon>Bacilli</taxon>
        <taxon>Bacillales</taxon>
        <taxon>Bacillaceae</taxon>
        <taxon>Cytobacillus</taxon>
    </lineage>
</organism>
<dbReference type="InterPro" id="IPR016120">
    <property type="entry name" value="Sig_transdc_His_kin_SpoOB"/>
</dbReference>
<evidence type="ECO:0000313" key="5">
    <source>
        <dbReference type="EMBL" id="MBS4191452.1"/>
    </source>
</evidence>
<keyword evidence="3" id="KW-0418">Kinase</keyword>
<dbReference type="Gene3D" id="1.10.287.130">
    <property type="match status" value="1"/>
</dbReference>
<sequence>MRTDWNMIEVLRYARHDWLNKIQLIKGNLALNKIDRAKEIIDEIVVEAQQEAKLSNLNIPQFASLLLTYNWENHLFQVEYDILECSKIDHLDDDLLTNWTETFFLCLNSSIKRFYENHLSVTIDPQIEGTRFFFDFRGIITDKKQIELFLKKKSTSFPEIDVHAFTEKELSLEFLIPSSNNPKPK</sequence>
<proteinExistence type="predicted"/>
<name>A0ABS5NUH1_9BACI</name>
<dbReference type="Pfam" id="PF14689">
    <property type="entry name" value="SPOB_a"/>
    <property type="match status" value="1"/>
</dbReference>
<keyword evidence="1" id="KW-0597">Phosphoprotein</keyword>
<dbReference type="RefSeq" id="WP_213102885.1">
    <property type="nucleotide sequence ID" value="NZ_JAGYPM010000003.1"/>
</dbReference>
<keyword evidence="6" id="KW-1185">Reference proteome</keyword>
<evidence type="ECO:0000256" key="2">
    <source>
        <dbReference type="ARBA" id="ARBA00022679"/>
    </source>
</evidence>
<keyword evidence="2" id="KW-0808">Transferase</keyword>
<gene>
    <name evidence="5" type="ORF">KHA94_14780</name>
</gene>
<evidence type="ECO:0000256" key="3">
    <source>
        <dbReference type="ARBA" id="ARBA00022777"/>
    </source>
</evidence>
<evidence type="ECO:0000256" key="1">
    <source>
        <dbReference type="ARBA" id="ARBA00022553"/>
    </source>
</evidence>
<dbReference type="SMART" id="SM01317">
    <property type="entry name" value="SPOB_ab"/>
    <property type="match status" value="1"/>
</dbReference>
<dbReference type="InterPro" id="IPR039506">
    <property type="entry name" value="SPOB_a"/>
</dbReference>
<dbReference type="Pfam" id="PF14682">
    <property type="entry name" value="SPOB_ab"/>
    <property type="match status" value="1"/>
</dbReference>
<protein>
    <submittedName>
        <fullName evidence="5">Sporulation initiation phosphotransferase B</fullName>
    </submittedName>
</protein>
<dbReference type="Proteomes" id="UP000681027">
    <property type="component" value="Unassembled WGS sequence"/>
</dbReference>
<dbReference type="SUPFAM" id="SSF55890">
    <property type="entry name" value="Sporulation response regulatory protein Spo0B"/>
    <property type="match status" value="1"/>
</dbReference>
<dbReference type="InterPro" id="IPR016122">
    <property type="entry name" value="SpoOB_C"/>
</dbReference>
<reference evidence="5 6" key="1">
    <citation type="submission" date="2021-05" db="EMBL/GenBank/DDBJ databases">
        <title>Novel Bacillus species.</title>
        <authorList>
            <person name="Liu G."/>
        </authorList>
    </citation>
    <scope>NUCLEOTIDE SEQUENCE [LARGE SCALE GENOMIC DNA]</scope>
    <source>
        <strain evidence="5 6">FJAT-49705</strain>
    </source>
</reference>
<feature type="domain" description="Sporulation initiation phosphotransferase B C-terminal" evidence="4">
    <location>
        <begin position="59"/>
        <end position="172"/>
    </location>
</feature>
<dbReference type="Gene3D" id="3.30.565.30">
    <property type="entry name" value="Sporulation initiation phosphotransferase B (SpoOB), C-terminal domain"/>
    <property type="match status" value="1"/>
</dbReference>
<evidence type="ECO:0000259" key="4">
    <source>
        <dbReference type="SMART" id="SM01317"/>
    </source>
</evidence>
<dbReference type="InterPro" id="IPR037100">
    <property type="entry name" value="Spo0B_C_sf"/>
</dbReference>
<accession>A0ABS5NUH1</accession>
<dbReference type="EMBL" id="JAGYPM010000003">
    <property type="protein sequence ID" value="MBS4191452.1"/>
    <property type="molecule type" value="Genomic_DNA"/>
</dbReference>
<evidence type="ECO:0000313" key="6">
    <source>
        <dbReference type="Proteomes" id="UP000681027"/>
    </source>
</evidence>
<comment type="caution">
    <text evidence="5">The sequence shown here is derived from an EMBL/GenBank/DDBJ whole genome shotgun (WGS) entry which is preliminary data.</text>
</comment>